<dbReference type="EMBL" id="JANBUM010000019">
    <property type="protein sequence ID" value="KAJ2787552.1"/>
    <property type="molecule type" value="Genomic_DNA"/>
</dbReference>
<comment type="caution">
    <text evidence="2">The sequence shown here is derived from an EMBL/GenBank/DDBJ whole genome shotgun (WGS) entry which is preliminary data.</text>
</comment>
<evidence type="ECO:0000313" key="3">
    <source>
        <dbReference type="Proteomes" id="UP001140172"/>
    </source>
</evidence>
<protein>
    <submittedName>
        <fullName evidence="2">Uncharacterized protein</fullName>
    </submittedName>
</protein>
<dbReference type="InterPro" id="IPR002885">
    <property type="entry name" value="PPR_rpt"/>
</dbReference>
<name>A0A9W8LNB5_9FUNG</name>
<sequence>MVALMKAAPKIGFLHNPIIELEEARLSRLEAIKAKEKEKFEKYIPKVRGIHPLPLIEEYKSYWEEFVEQHKAIDITPTRRYYGIFKGYHNNAKRSYGVVKVFCPFREDDYKRSRVEATFRREFEFKKPSYSSEKFITLLELYVRTLRSISPNQRQTIANDFYLIVKAIRMRPKVHRKLIDMAQFSKLVMSYFLLVDQPYLALYTAIRVMPKAIPGSIDRWCMLKLLKLPEILVGEDGTANSLNALQDIDSTKPHNNAALDFDYRVNVMTRSILEYYYARPNVVITDRELFGLMRCFMSRLQAKELMDLLPLVLKRLVNGLPAELPEADSVELFFEDHGSRDPATFEQIVATYALAFVNVGCKDMAIKFLQTVANMPSTPLSDYGGLTVSLVRSLIEIAEHVPEKSPIIIMHLTQIANGPYYKATRFMKAVEYKAKIADDIIEYMTTGQIRLAVMTTYLLSFLSKKLSFFTSFAILQRLEKISEPLAYEWLGGVTSSIRASCIHELINWCTRKMVNDRSHFMDQLQIVTKRSPLFAVKIYTYMNKTMHDYEADRKYLLARAFIDISETKDTAAMGSFLALVARGPKSLIRSYRGHQSAFQRTHMTVQFLKRIDTDAIDVPDLTPYLFYVSALLKSQGADRLIWREVLRNGIEPNTTAIQTSLRRRLMNRSDIRQSAELMAVLIRKLKPNGGQIADFDEEGAALAEEDEWAELPVSASKGSSSEVADLSNMVMTTRSSRKLYTALIDGLNHAGFHELVNLVAIYILTRPFCDQHTLRIVASVWLDSVGYDPEATSEEVYCVWEAIKKYANLLRRERAGSTVCEYSLNLNNFHSLIEAIVRKGDLNMAWRVIHEEMPKHDYIPDKRTFYMLISQLSVNGRLWPLGKAMVARFNKHYPGPVAAALKDPDCPHTLKAMIYAGIQESGEN</sequence>
<proteinExistence type="predicted"/>
<evidence type="ECO:0000256" key="1">
    <source>
        <dbReference type="PROSITE-ProRule" id="PRU00708"/>
    </source>
</evidence>
<dbReference type="InterPro" id="IPR011990">
    <property type="entry name" value="TPR-like_helical_dom_sf"/>
</dbReference>
<dbReference type="PROSITE" id="PS51375">
    <property type="entry name" value="PPR"/>
    <property type="match status" value="1"/>
</dbReference>
<feature type="repeat" description="PPR" evidence="1">
    <location>
        <begin position="825"/>
        <end position="860"/>
    </location>
</feature>
<organism evidence="2 3">
    <name type="scientific">Coemansia interrupta</name>
    <dbReference type="NCBI Taxonomy" id="1126814"/>
    <lineage>
        <taxon>Eukaryota</taxon>
        <taxon>Fungi</taxon>
        <taxon>Fungi incertae sedis</taxon>
        <taxon>Zoopagomycota</taxon>
        <taxon>Kickxellomycotina</taxon>
        <taxon>Kickxellomycetes</taxon>
        <taxon>Kickxellales</taxon>
        <taxon>Kickxellaceae</taxon>
        <taxon>Coemansia</taxon>
    </lineage>
</organism>
<gene>
    <name evidence="2" type="ORF">GGI15_000632</name>
</gene>
<accession>A0A9W8LNB5</accession>
<dbReference type="AlphaFoldDB" id="A0A9W8LNB5"/>
<keyword evidence="3" id="KW-1185">Reference proteome</keyword>
<dbReference type="Gene3D" id="1.25.40.10">
    <property type="entry name" value="Tetratricopeptide repeat domain"/>
    <property type="match status" value="1"/>
</dbReference>
<dbReference type="OrthoDB" id="185373at2759"/>
<reference evidence="2" key="1">
    <citation type="submission" date="2022-07" db="EMBL/GenBank/DDBJ databases">
        <title>Phylogenomic reconstructions and comparative analyses of Kickxellomycotina fungi.</title>
        <authorList>
            <person name="Reynolds N.K."/>
            <person name="Stajich J.E."/>
            <person name="Barry K."/>
            <person name="Grigoriev I.V."/>
            <person name="Crous P."/>
            <person name="Smith M.E."/>
        </authorList>
    </citation>
    <scope>NUCLEOTIDE SEQUENCE</scope>
    <source>
        <strain evidence="2">BCRC 34489</strain>
    </source>
</reference>
<evidence type="ECO:0000313" key="2">
    <source>
        <dbReference type="EMBL" id="KAJ2787552.1"/>
    </source>
</evidence>
<dbReference type="Proteomes" id="UP001140172">
    <property type="component" value="Unassembled WGS sequence"/>
</dbReference>